<protein>
    <submittedName>
        <fullName evidence="3">Protein of unassigned function</fullName>
    </submittedName>
</protein>
<evidence type="ECO:0000313" key="2">
    <source>
        <dbReference type="Proteomes" id="UP000095287"/>
    </source>
</evidence>
<evidence type="ECO:0000313" key="3">
    <source>
        <dbReference type="WBParaSite" id="L893_g28548.t1"/>
    </source>
</evidence>
<keyword evidence="2" id="KW-1185">Reference proteome</keyword>
<evidence type="ECO:0000256" key="1">
    <source>
        <dbReference type="SAM" id="MobiDB-lite"/>
    </source>
</evidence>
<name>A0A1I7ZQK0_9BILA</name>
<feature type="compositionally biased region" description="Basic and acidic residues" evidence="1">
    <location>
        <begin position="1"/>
        <end position="16"/>
    </location>
</feature>
<dbReference type="WBParaSite" id="L893_g28548.t1">
    <property type="protein sequence ID" value="L893_g28548.t1"/>
    <property type="gene ID" value="L893_g28548"/>
</dbReference>
<feature type="region of interest" description="Disordered" evidence="1">
    <location>
        <begin position="1"/>
        <end position="67"/>
    </location>
</feature>
<organism evidence="2 3">
    <name type="scientific">Steinernema glaseri</name>
    <dbReference type="NCBI Taxonomy" id="37863"/>
    <lineage>
        <taxon>Eukaryota</taxon>
        <taxon>Metazoa</taxon>
        <taxon>Ecdysozoa</taxon>
        <taxon>Nematoda</taxon>
        <taxon>Chromadorea</taxon>
        <taxon>Rhabditida</taxon>
        <taxon>Tylenchina</taxon>
        <taxon>Panagrolaimomorpha</taxon>
        <taxon>Strongyloidoidea</taxon>
        <taxon>Steinernematidae</taxon>
        <taxon>Steinernema</taxon>
    </lineage>
</organism>
<reference evidence="3" key="1">
    <citation type="submission" date="2016-11" db="UniProtKB">
        <authorList>
            <consortium name="WormBaseParasite"/>
        </authorList>
    </citation>
    <scope>IDENTIFICATION</scope>
</reference>
<dbReference type="AlphaFoldDB" id="A0A1I7ZQK0"/>
<accession>A0A1I7ZQK0</accession>
<dbReference type="Proteomes" id="UP000095287">
    <property type="component" value="Unplaced"/>
</dbReference>
<sequence length="67" mass="7018">MHRIPRFADRTARRTTEGLQNGALKATDREKRFVSPAGASLGPGANSSPEGVSPEGLEVVGVEASNL</sequence>
<proteinExistence type="predicted"/>